<proteinExistence type="predicted"/>
<accession>A0A660DX49</accession>
<gene>
    <name evidence="1" type="ORF">MUDAN_MDHGFNIF_02546</name>
</gene>
<evidence type="ECO:0000313" key="2">
    <source>
        <dbReference type="Proteomes" id="UP000289996"/>
    </source>
</evidence>
<reference evidence="1 2" key="1">
    <citation type="submission" date="2018-11" db="EMBL/GenBank/DDBJ databases">
        <authorList>
            <person name="Wuyts S."/>
        </authorList>
    </citation>
    <scope>NUCLEOTIDE SEQUENCE [LARGE SCALE GENOMIC DNA]</scope>
    <source>
        <strain evidence="1">Lactobacillus mudanjiangensis AMBF249</strain>
    </source>
</reference>
<protein>
    <recommendedName>
        <fullName evidence="3">RloB domain-containing protein</fullName>
    </recommendedName>
</protein>
<dbReference type="Proteomes" id="UP000289996">
    <property type="component" value="Unassembled WGS sequence"/>
</dbReference>
<name>A0A660DX49_9LACO</name>
<organism evidence="1 2">
    <name type="scientific">Lactiplantibacillus mudanjiangensis</name>
    <dbReference type="NCBI Taxonomy" id="1296538"/>
    <lineage>
        <taxon>Bacteria</taxon>
        <taxon>Bacillati</taxon>
        <taxon>Bacillota</taxon>
        <taxon>Bacilli</taxon>
        <taxon>Lactobacillales</taxon>
        <taxon>Lactobacillaceae</taxon>
        <taxon>Lactiplantibacillus</taxon>
    </lineage>
</organism>
<dbReference type="Pfam" id="PF13707">
    <property type="entry name" value="RloB"/>
    <property type="match status" value="1"/>
</dbReference>
<dbReference type="RefSeq" id="WP_165450015.1">
    <property type="nucleotide sequence ID" value="NZ_UYIG01000046.1"/>
</dbReference>
<dbReference type="EMBL" id="UYIG01000046">
    <property type="protein sequence ID" value="VDG27714.1"/>
    <property type="molecule type" value="Genomic_DNA"/>
</dbReference>
<evidence type="ECO:0000313" key="1">
    <source>
        <dbReference type="EMBL" id="VDG27714.1"/>
    </source>
</evidence>
<dbReference type="AlphaFoldDB" id="A0A660DX49"/>
<dbReference type="InterPro" id="IPR025591">
    <property type="entry name" value="RloB"/>
</dbReference>
<evidence type="ECO:0008006" key="3">
    <source>
        <dbReference type="Google" id="ProtNLM"/>
    </source>
</evidence>
<keyword evidence="2" id="KW-1185">Reference proteome</keyword>
<sequence>MSRDRKKRQLKPRIFFFVEGKTEKVFFEALSQHYRLAATKTIKIMDASGLDWVDKASSMMKNDPRLRPDDHTQVFIIFDKDDFTKQKINQMMKKADRLSQKMMTCQLGFSNRSFEVWLLAHYQVMTSRIESQVVLNQKLSKVLGTTYIKGNSRQMEHILADDKVYQAIDHTKKIVTITTEQQATNIGRIVDTVIA</sequence>